<keyword evidence="3" id="KW-1185">Reference proteome</keyword>
<reference evidence="2 3" key="1">
    <citation type="submission" date="2021-06" db="EMBL/GenBank/DDBJ databases">
        <title>Caerostris extrusa draft genome.</title>
        <authorList>
            <person name="Kono N."/>
            <person name="Arakawa K."/>
        </authorList>
    </citation>
    <scope>NUCLEOTIDE SEQUENCE [LARGE SCALE GENOMIC DNA]</scope>
</reference>
<comment type="caution">
    <text evidence="2">The sequence shown here is derived from an EMBL/GenBank/DDBJ whole genome shotgun (WGS) entry which is preliminary data.</text>
</comment>
<protein>
    <submittedName>
        <fullName evidence="2">Uncharacterized protein</fullName>
    </submittedName>
</protein>
<gene>
    <name evidence="2" type="ORF">CEXT_178181</name>
</gene>
<feature type="region of interest" description="Disordered" evidence="1">
    <location>
        <begin position="1"/>
        <end position="28"/>
    </location>
</feature>
<evidence type="ECO:0000256" key="1">
    <source>
        <dbReference type="SAM" id="MobiDB-lite"/>
    </source>
</evidence>
<name>A0AAV4XFN5_CAEEX</name>
<accession>A0AAV4XFN5</accession>
<dbReference type="Proteomes" id="UP001054945">
    <property type="component" value="Unassembled WGS sequence"/>
</dbReference>
<dbReference type="AlphaFoldDB" id="A0AAV4XFN5"/>
<feature type="compositionally biased region" description="Basic and acidic residues" evidence="1">
    <location>
        <begin position="1"/>
        <end position="15"/>
    </location>
</feature>
<feature type="non-terminal residue" evidence="2">
    <location>
        <position position="1"/>
    </location>
</feature>
<evidence type="ECO:0000313" key="3">
    <source>
        <dbReference type="Proteomes" id="UP001054945"/>
    </source>
</evidence>
<dbReference type="EMBL" id="BPLR01017586">
    <property type="protein sequence ID" value="GIY92805.1"/>
    <property type="molecule type" value="Genomic_DNA"/>
</dbReference>
<organism evidence="2 3">
    <name type="scientific">Caerostris extrusa</name>
    <name type="common">Bark spider</name>
    <name type="synonym">Caerostris bankana</name>
    <dbReference type="NCBI Taxonomy" id="172846"/>
    <lineage>
        <taxon>Eukaryota</taxon>
        <taxon>Metazoa</taxon>
        <taxon>Ecdysozoa</taxon>
        <taxon>Arthropoda</taxon>
        <taxon>Chelicerata</taxon>
        <taxon>Arachnida</taxon>
        <taxon>Araneae</taxon>
        <taxon>Araneomorphae</taxon>
        <taxon>Entelegynae</taxon>
        <taxon>Araneoidea</taxon>
        <taxon>Araneidae</taxon>
        <taxon>Caerostris</taxon>
    </lineage>
</organism>
<sequence>TAVEVRRAPDYEKRSHPSPQRRRSGCRTECLSYRQRKRELRPPHQLSNSNLSNVKSMFQVLLTSPTSFNLFSKHLTY</sequence>
<proteinExistence type="predicted"/>
<evidence type="ECO:0000313" key="2">
    <source>
        <dbReference type="EMBL" id="GIY92805.1"/>
    </source>
</evidence>